<dbReference type="PANTHER" id="PTHR34698:SF2">
    <property type="entry name" value="5-OXOPROLINASE SUBUNIT B"/>
    <property type="match status" value="1"/>
</dbReference>
<gene>
    <name evidence="5" type="primary">pxpB</name>
    <name evidence="5" type="ORF">JWV37_06885</name>
</gene>
<dbReference type="NCBIfam" id="TIGR00370">
    <property type="entry name" value="5-oxoprolinase subunit PxpB"/>
    <property type="match status" value="1"/>
</dbReference>
<evidence type="ECO:0000313" key="6">
    <source>
        <dbReference type="Proteomes" id="UP000703590"/>
    </source>
</evidence>
<accession>A0ABS2WS61</accession>
<dbReference type="GO" id="GO:0017168">
    <property type="term" value="F:5-oxoprolinase (ATP-hydrolyzing) activity"/>
    <property type="evidence" value="ECO:0007669"/>
    <property type="project" value="UniProtKB-EC"/>
</dbReference>
<protein>
    <submittedName>
        <fullName evidence="5">5-oxoprolinase subunit PxpB</fullName>
        <ecNumber evidence="5">3.5.2.9</ecNumber>
    </submittedName>
</protein>
<feature type="domain" description="Carboxyltransferase" evidence="4">
    <location>
        <begin position="1"/>
        <end position="201"/>
    </location>
</feature>
<name>A0ABS2WS61_9BACT</name>
<dbReference type="RefSeq" id="WP_205459049.1">
    <property type="nucleotide sequence ID" value="NZ_JAFHKK010000012.1"/>
</dbReference>
<evidence type="ECO:0000256" key="3">
    <source>
        <dbReference type="ARBA" id="ARBA00022840"/>
    </source>
</evidence>
<proteinExistence type="predicted"/>
<evidence type="ECO:0000256" key="1">
    <source>
        <dbReference type="ARBA" id="ARBA00022741"/>
    </source>
</evidence>
<dbReference type="Gene3D" id="3.30.1360.40">
    <property type="match status" value="1"/>
</dbReference>
<dbReference type="Pfam" id="PF02682">
    <property type="entry name" value="CT_C_D"/>
    <property type="match status" value="1"/>
</dbReference>
<dbReference type="InterPro" id="IPR003833">
    <property type="entry name" value="CT_C_D"/>
</dbReference>
<dbReference type="InterPro" id="IPR029000">
    <property type="entry name" value="Cyclophilin-like_dom_sf"/>
</dbReference>
<keyword evidence="6" id="KW-1185">Reference proteome</keyword>
<evidence type="ECO:0000259" key="4">
    <source>
        <dbReference type="SMART" id="SM00796"/>
    </source>
</evidence>
<dbReference type="SUPFAM" id="SSF50891">
    <property type="entry name" value="Cyclophilin-like"/>
    <property type="match status" value="1"/>
</dbReference>
<dbReference type="Gene3D" id="2.40.100.10">
    <property type="entry name" value="Cyclophilin-like"/>
    <property type="match status" value="1"/>
</dbReference>
<keyword evidence="2 5" id="KW-0378">Hydrolase</keyword>
<dbReference type="EMBL" id="JAFHKK010000012">
    <property type="protein sequence ID" value="MBN2964499.1"/>
    <property type="molecule type" value="Genomic_DNA"/>
</dbReference>
<reference evidence="5" key="1">
    <citation type="submission" date="2021-02" db="EMBL/GenBank/DDBJ databases">
        <title>Sulfurospirillum tamanensis sp. nov.</title>
        <authorList>
            <person name="Frolova A."/>
            <person name="Merkel A."/>
            <person name="Slobodkin A."/>
        </authorList>
    </citation>
    <scope>NUCLEOTIDE SEQUENCE</scope>
    <source>
        <strain evidence="5">T05b</strain>
    </source>
</reference>
<keyword evidence="3" id="KW-0067">ATP-binding</keyword>
<reference evidence="5" key="2">
    <citation type="submission" date="2021-02" db="EMBL/GenBank/DDBJ databases">
        <authorList>
            <person name="Merkel A.Y."/>
        </authorList>
    </citation>
    <scope>NUCLEOTIDE SEQUENCE</scope>
    <source>
        <strain evidence="5">T05b</strain>
    </source>
</reference>
<organism evidence="5 6">
    <name type="scientific">Sulfurospirillum tamanense</name>
    <dbReference type="NCBI Taxonomy" id="2813362"/>
    <lineage>
        <taxon>Bacteria</taxon>
        <taxon>Pseudomonadati</taxon>
        <taxon>Campylobacterota</taxon>
        <taxon>Epsilonproteobacteria</taxon>
        <taxon>Campylobacterales</taxon>
        <taxon>Sulfurospirillaceae</taxon>
        <taxon>Sulfurospirillum</taxon>
    </lineage>
</organism>
<keyword evidence="1" id="KW-0547">Nucleotide-binding</keyword>
<dbReference type="InterPro" id="IPR010016">
    <property type="entry name" value="PxpB"/>
</dbReference>
<comment type="caution">
    <text evidence="5">The sequence shown here is derived from an EMBL/GenBank/DDBJ whole genome shotgun (WGS) entry which is preliminary data.</text>
</comment>
<dbReference type="PANTHER" id="PTHR34698">
    <property type="entry name" value="5-OXOPROLINASE SUBUNIT B"/>
    <property type="match status" value="1"/>
</dbReference>
<dbReference type="EC" id="3.5.2.9" evidence="5"/>
<sequence>MEILTASATAYIVTFGDVIDPAVASQVFSGLEALKGCAGIVEVTPSYTSLYVAFDPLVLDPFTCKALLEETLAKMAVKTEESSHAEVEIPVFYDPEVGLDLEGLAREKGLSMEEIIALHVSPVYRVYTIGFLPGFPYMGTVDPRLATPRHANPRTALPKGSVGIAENQTAIYPQKSPGGWQILGRTPLELFDPKREGLSLLKAGDRVRFRAISRREFFDLGGVL</sequence>
<evidence type="ECO:0000313" key="5">
    <source>
        <dbReference type="EMBL" id="MBN2964499.1"/>
    </source>
</evidence>
<dbReference type="Proteomes" id="UP000703590">
    <property type="component" value="Unassembled WGS sequence"/>
</dbReference>
<dbReference type="SUPFAM" id="SSF160467">
    <property type="entry name" value="PH0987 N-terminal domain-like"/>
    <property type="match status" value="1"/>
</dbReference>
<evidence type="ECO:0000256" key="2">
    <source>
        <dbReference type="ARBA" id="ARBA00022801"/>
    </source>
</evidence>
<dbReference type="SMART" id="SM00796">
    <property type="entry name" value="AHS1"/>
    <property type="match status" value="1"/>
</dbReference>